<keyword evidence="2" id="KW-1185">Reference proteome</keyword>
<protein>
    <submittedName>
        <fullName evidence="3">Uncharacterized protein LOC106079832 isoform X1</fullName>
    </submittedName>
</protein>
<dbReference type="InterPro" id="IPR039212">
    <property type="entry name" value="RBFA_mitochondrial"/>
</dbReference>
<dbReference type="Proteomes" id="UP001165740">
    <property type="component" value="Chromosome 7"/>
</dbReference>
<evidence type="ECO:0000313" key="2">
    <source>
        <dbReference type="Proteomes" id="UP001165740"/>
    </source>
</evidence>
<feature type="compositionally biased region" description="Polar residues" evidence="1">
    <location>
        <begin position="203"/>
        <end position="221"/>
    </location>
</feature>
<dbReference type="PANTHER" id="PTHR14725">
    <property type="entry name" value="RIBOSOME-BINDING FACTOR A, MITOCHONDRIAL-RELATED"/>
    <property type="match status" value="1"/>
</dbReference>
<dbReference type="GO" id="GO:0006364">
    <property type="term" value="P:rRNA processing"/>
    <property type="evidence" value="ECO:0007669"/>
    <property type="project" value="InterPro"/>
</dbReference>
<gene>
    <name evidence="3" type="primary">LOC106079832</name>
</gene>
<evidence type="ECO:0000313" key="3">
    <source>
        <dbReference type="RefSeq" id="XP_013096510.2"/>
    </source>
</evidence>
<dbReference type="GeneID" id="106079832"/>
<dbReference type="KEGG" id="bgt:106079832"/>
<accession>A0A9U8EPF3</accession>
<dbReference type="Pfam" id="PF02033">
    <property type="entry name" value="RBFA"/>
    <property type="match status" value="1"/>
</dbReference>
<feature type="region of interest" description="Disordered" evidence="1">
    <location>
        <begin position="201"/>
        <end position="234"/>
    </location>
</feature>
<dbReference type="InterPro" id="IPR015946">
    <property type="entry name" value="KH_dom-like_a/b"/>
</dbReference>
<dbReference type="OrthoDB" id="418445at2759"/>
<sequence length="356" mass="40441">MLAITSIRNNKILCLMYSVQSKSLNVLFQRLESDYASHESSKFMKKLLNRNAKAKKKWYQSHLGEPNEVMGSLFKAGRKKVNEAQIVRARQLGHVLYDKISELINTEELSTEIVCKQVLITSVKMLNDFSGINVYWDCNRSDAAEVESLLHSCSGKLRSLLISYHVLGHIPPVTFVKDKSFVDLSHLNLLLEVADYGPDYVPSTHQKTNDANHSQSSSAETTAAPPVPFRDLPDSNNSINIKANQAFSSLQSGTQNETECSILTDQPVGLDFKFRSDIYGLPRDKLYQKVMAQKMKGRYQESDNDNTLGALQESSSNHLNFQHYKLKPKFKESNSTKVKQQRVENDFIEFHKEQEN</sequence>
<evidence type="ECO:0000256" key="1">
    <source>
        <dbReference type="SAM" id="MobiDB-lite"/>
    </source>
</evidence>
<dbReference type="SUPFAM" id="SSF89919">
    <property type="entry name" value="Ribosome-binding factor A, RbfA"/>
    <property type="match status" value="1"/>
</dbReference>
<reference evidence="3" key="1">
    <citation type="submission" date="2025-08" db="UniProtKB">
        <authorList>
            <consortium name="RefSeq"/>
        </authorList>
    </citation>
    <scope>IDENTIFICATION</scope>
</reference>
<dbReference type="Gene3D" id="3.30.300.20">
    <property type="match status" value="1"/>
</dbReference>
<dbReference type="InterPro" id="IPR023799">
    <property type="entry name" value="RbfA_dom_sf"/>
</dbReference>
<dbReference type="InterPro" id="IPR000238">
    <property type="entry name" value="RbfA"/>
</dbReference>
<dbReference type="RefSeq" id="XP_013096510.2">
    <property type="nucleotide sequence ID" value="XM_013241056.2"/>
</dbReference>
<dbReference type="OMA" id="SAVNIYW"/>
<name>A0A9U8EPF3_BIOGL</name>
<dbReference type="PANTHER" id="PTHR14725:SF0">
    <property type="entry name" value="RIBOSOME-BINDING FACTOR A, MITOCHONDRIAL-RELATED"/>
    <property type="match status" value="1"/>
</dbReference>
<dbReference type="AlphaFoldDB" id="A0A9U8EPF3"/>
<proteinExistence type="predicted"/>
<organism evidence="2 3">
    <name type="scientific">Biomphalaria glabrata</name>
    <name type="common">Bloodfluke planorb</name>
    <name type="synonym">Freshwater snail</name>
    <dbReference type="NCBI Taxonomy" id="6526"/>
    <lineage>
        <taxon>Eukaryota</taxon>
        <taxon>Metazoa</taxon>
        <taxon>Spiralia</taxon>
        <taxon>Lophotrochozoa</taxon>
        <taxon>Mollusca</taxon>
        <taxon>Gastropoda</taxon>
        <taxon>Heterobranchia</taxon>
        <taxon>Euthyneura</taxon>
        <taxon>Panpulmonata</taxon>
        <taxon>Hygrophila</taxon>
        <taxon>Lymnaeoidea</taxon>
        <taxon>Planorbidae</taxon>
        <taxon>Biomphalaria</taxon>
    </lineage>
</organism>